<feature type="chain" id="PRO_5042028831" description="F-box domain-containing protein" evidence="1">
    <location>
        <begin position="20"/>
        <end position="453"/>
    </location>
</feature>
<keyword evidence="1" id="KW-0732">Signal</keyword>
<keyword evidence="3" id="KW-1185">Reference proteome</keyword>
<evidence type="ECO:0000256" key="1">
    <source>
        <dbReference type="SAM" id="SignalP"/>
    </source>
</evidence>
<reference evidence="2" key="2">
    <citation type="submission" date="2023-06" db="EMBL/GenBank/DDBJ databases">
        <authorList>
            <consortium name="Lawrence Berkeley National Laboratory"/>
            <person name="Haridas S."/>
            <person name="Hensen N."/>
            <person name="Bonometti L."/>
            <person name="Westerberg I."/>
            <person name="Brannstrom I.O."/>
            <person name="Guillou S."/>
            <person name="Cros-Aarteil S."/>
            <person name="Calhoun S."/>
            <person name="Kuo A."/>
            <person name="Mondo S."/>
            <person name="Pangilinan J."/>
            <person name="Riley R."/>
            <person name="Labutti K."/>
            <person name="Andreopoulos B."/>
            <person name="Lipzen A."/>
            <person name="Chen C."/>
            <person name="Yanf M."/>
            <person name="Daum C."/>
            <person name="Ng V."/>
            <person name="Clum A."/>
            <person name="Steindorff A."/>
            <person name="Ohm R."/>
            <person name="Martin F."/>
            <person name="Silar P."/>
            <person name="Natvig D."/>
            <person name="Lalanne C."/>
            <person name="Gautier V."/>
            <person name="Ament-Velasquez S.L."/>
            <person name="Kruys A."/>
            <person name="Hutchinson M.I."/>
            <person name="Powell A.J."/>
            <person name="Barry K."/>
            <person name="Miller A.N."/>
            <person name="Grigoriev I.V."/>
            <person name="Debuchy R."/>
            <person name="Gladieux P."/>
            <person name="Thoren M.H."/>
            <person name="Johannesson H."/>
        </authorList>
    </citation>
    <scope>NUCLEOTIDE SEQUENCE</scope>
    <source>
        <strain evidence="2">CBS 168.71</strain>
    </source>
</reference>
<gene>
    <name evidence="2" type="ORF">B0H64DRAFT_1269</name>
</gene>
<organism evidence="2 3">
    <name type="scientific">Chaetomium fimeti</name>
    <dbReference type="NCBI Taxonomy" id="1854472"/>
    <lineage>
        <taxon>Eukaryota</taxon>
        <taxon>Fungi</taxon>
        <taxon>Dikarya</taxon>
        <taxon>Ascomycota</taxon>
        <taxon>Pezizomycotina</taxon>
        <taxon>Sordariomycetes</taxon>
        <taxon>Sordariomycetidae</taxon>
        <taxon>Sordariales</taxon>
        <taxon>Chaetomiaceae</taxon>
        <taxon>Chaetomium</taxon>
    </lineage>
</organism>
<evidence type="ECO:0000313" key="2">
    <source>
        <dbReference type="EMBL" id="KAK3299797.1"/>
    </source>
</evidence>
<dbReference type="EMBL" id="JAUEPN010000001">
    <property type="protein sequence ID" value="KAK3299797.1"/>
    <property type="molecule type" value="Genomic_DNA"/>
</dbReference>
<sequence length="453" mass="52999">MASGPVLQMPLHLLSIVLSQLDAMPSLASAIFSHSSFYAAFDEDRDRIVRSILRNQIPHEIRRYAFPAYLAATTDLRHRGKREIRFLLLDDSVEDYEFRRSMLYREITAVFDQSGPANIDLANMVSRTHTMIEHFARDFIRDTLPLGDKELGLQRKDKTAASSDEVYRIHRAMYRYVRYCNLFRRSYNTRLAGKLGSSITIFFFQRFAPWVNEQLACVHDYFERVLSRAFDEVAAHDVEWGCKSISWRTVADQNQHKQGYLLRGLKFLYQLQQATTYGERRQILGDSVPRTKNMLGTTLGGYGSTVSGWPDWDYFWDHIDTTLPNGAYSVNYEWNSNGPDVYGSAPFRIWRASHEDCWRQDVIAHADHTWLRRCGYVFWDFSEATVTDDQLKLIISRARQKAWLDRFRRNDGELKRKMKRSRKERAEIYKRGGRGYWSEGDLSQIVWTEGAPR</sequence>
<protein>
    <recommendedName>
        <fullName evidence="4">F-box domain-containing protein</fullName>
    </recommendedName>
</protein>
<comment type="caution">
    <text evidence="2">The sequence shown here is derived from an EMBL/GenBank/DDBJ whole genome shotgun (WGS) entry which is preliminary data.</text>
</comment>
<evidence type="ECO:0000313" key="3">
    <source>
        <dbReference type="Proteomes" id="UP001278766"/>
    </source>
</evidence>
<dbReference type="GeneID" id="87835007"/>
<feature type="signal peptide" evidence="1">
    <location>
        <begin position="1"/>
        <end position="19"/>
    </location>
</feature>
<accession>A0AAE0HNF6</accession>
<proteinExistence type="predicted"/>
<dbReference type="RefSeq" id="XP_062663311.1">
    <property type="nucleotide sequence ID" value="XM_062798059.1"/>
</dbReference>
<dbReference type="AlphaFoldDB" id="A0AAE0HNF6"/>
<name>A0AAE0HNF6_9PEZI</name>
<reference evidence="2" key="1">
    <citation type="journal article" date="2023" name="Mol. Phylogenet. Evol.">
        <title>Genome-scale phylogeny and comparative genomics of the fungal order Sordariales.</title>
        <authorList>
            <person name="Hensen N."/>
            <person name="Bonometti L."/>
            <person name="Westerberg I."/>
            <person name="Brannstrom I.O."/>
            <person name="Guillou S."/>
            <person name="Cros-Aarteil S."/>
            <person name="Calhoun S."/>
            <person name="Haridas S."/>
            <person name="Kuo A."/>
            <person name="Mondo S."/>
            <person name="Pangilinan J."/>
            <person name="Riley R."/>
            <person name="LaButti K."/>
            <person name="Andreopoulos B."/>
            <person name="Lipzen A."/>
            <person name="Chen C."/>
            <person name="Yan M."/>
            <person name="Daum C."/>
            <person name="Ng V."/>
            <person name="Clum A."/>
            <person name="Steindorff A."/>
            <person name="Ohm R.A."/>
            <person name="Martin F."/>
            <person name="Silar P."/>
            <person name="Natvig D.O."/>
            <person name="Lalanne C."/>
            <person name="Gautier V."/>
            <person name="Ament-Velasquez S.L."/>
            <person name="Kruys A."/>
            <person name="Hutchinson M.I."/>
            <person name="Powell A.J."/>
            <person name="Barry K."/>
            <person name="Miller A.N."/>
            <person name="Grigoriev I.V."/>
            <person name="Debuchy R."/>
            <person name="Gladieux P."/>
            <person name="Hiltunen Thoren M."/>
            <person name="Johannesson H."/>
        </authorList>
    </citation>
    <scope>NUCLEOTIDE SEQUENCE</scope>
    <source>
        <strain evidence="2">CBS 168.71</strain>
    </source>
</reference>
<evidence type="ECO:0008006" key="4">
    <source>
        <dbReference type="Google" id="ProtNLM"/>
    </source>
</evidence>
<dbReference type="Proteomes" id="UP001278766">
    <property type="component" value="Unassembled WGS sequence"/>
</dbReference>